<name>A0ABS8D117_9FIRM</name>
<comment type="caution">
    <text evidence="1">The sequence shown here is derived from an EMBL/GenBank/DDBJ whole genome shotgun (WGS) entry which is preliminary data.</text>
</comment>
<evidence type="ECO:0000313" key="2">
    <source>
        <dbReference type="Proteomes" id="UP001299409"/>
    </source>
</evidence>
<protein>
    <submittedName>
        <fullName evidence="1">Uncharacterized protein</fullName>
    </submittedName>
</protein>
<reference evidence="1 2" key="1">
    <citation type="submission" date="2021-10" db="EMBL/GenBank/DDBJ databases">
        <title>Collection of gut derived symbiotic bacterial strains cultured from healthy donors.</title>
        <authorList>
            <person name="Lin H."/>
            <person name="Littmann E."/>
            <person name="Claire K."/>
            <person name="Pamer E."/>
        </authorList>
    </citation>
    <scope>NUCLEOTIDE SEQUENCE [LARGE SCALE GENOMIC DNA]</scope>
    <source>
        <strain evidence="1 2">MSK.17.68</strain>
    </source>
</reference>
<organism evidence="1 2">
    <name type="scientific">Intestinibacter bartlettii</name>
    <dbReference type="NCBI Taxonomy" id="261299"/>
    <lineage>
        <taxon>Bacteria</taxon>
        <taxon>Bacillati</taxon>
        <taxon>Bacillota</taxon>
        <taxon>Clostridia</taxon>
        <taxon>Peptostreptococcales</taxon>
        <taxon>Peptostreptococcaceae</taxon>
        <taxon>Intestinibacter</taxon>
    </lineage>
</organism>
<gene>
    <name evidence="1" type="ORF">LIP50_14575</name>
</gene>
<dbReference type="EMBL" id="JAJBMB010000024">
    <property type="protein sequence ID" value="MCB5447425.1"/>
    <property type="molecule type" value="Genomic_DNA"/>
</dbReference>
<sequence>MNDYNISNYEKYLIKNKKDTKSDDLFQCIQEYSSIKNNSKANFNNIKILDMELLEGDMFFNEVDLILSYKENQQLKYIHFEFKKIMYYDIGGNFNHCEKIDIERLKEGFRINFINKRKNKKCMISDFLEIEAKELIIKDINKNEFLEIKSKYPLNLVKLTKQEVMYDLIYKFKQYFNTSYEKAYEIYNTSYKLNGLGTIIYDGNLKKINELNLSQNKKVFLNKILDLLLYSLIYDFGKTYKESEFYICVRPEGGNYQILQIKFINLQSVQFDVTDIFEIRHDNKIQNIYINLAMLANFVINYI</sequence>
<dbReference type="Proteomes" id="UP001299409">
    <property type="component" value="Unassembled WGS sequence"/>
</dbReference>
<proteinExistence type="predicted"/>
<evidence type="ECO:0000313" key="1">
    <source>
        <dbReference type="EMBL" id="MCB5447425.1"/>
    </source>
</evidence>
<dbReference type="RefSeq" id="WP_226915223.1">
    <property type="nucleotide sequence ID" value="NZ_CALLEZ010000008.1"/>
</dbReference>
<accession>A0ABS8D117</accession>
<keyword evidence="2" id="KW-1185">Reference proteome</keyword>